<proteinExistence type="predicted"/>
<sequence length="159" mass="17843">MSGRTRGRPRIEHVETSQPEIAAGEEHLPQFATIQQVTALQDQMSTILEMLQRIAPPPHTSEVPPLVNEVPPPTEIPPAAEIPPAVEIPPSETVQTHEITSTSRPSIPDYQFYTTKPVSDKVISCESLSIHRCPNRIHYIFFDIINIFLNARKTVIKHL</sequence>
<dbReference type="AlphaFoldDB" id="A0ABD1UDS6"/>
<evidence type="ECO:0000313" key="2">
    <source>
        <dbReference type="EMBL" id="KAL2523183.1"/>
    </source>
</evidence>
<organism evidence="2 3">
    <name type="scientific">Forsythia ovata</name>
    <dbReference type="NCBI Taxonomy" id="205694"/>
    <lineage>
        <taxon>Eukaryota</taxon>
        <taxon>Viridiplantae</taxon>
        <taxon>Streptophyta</taxon>
        <taxon>Embryophyta</taxon>
        <taxon>Tracheophyta</taxon>
        <taxon>Spermatophyta</taxon>
        <taxon>Magnoliopsida</taxon>
        <taxon>eudicotyledons</taxon>
        <taxon>Gunneridae</taxon>
        <taxon>Pentapetalae</taxon>
        <taxon>asterids</taxon>
        <taxon>lamiids</taxon>
        <taxon>Lamiales</taxon>
        <taxon>Oleaceae</taxon>
        <taxon>Forsythieae</taxon>
        <taxon>Forsythia</taxon>
    </lineage>
</organism>
<evidence type="ECO:0000313" key="3">
    <source>
        <dbReference type="Proteomes" id="UP001604277"/>
    </source>
</evidence>
<feature type="region of interest" description="Disordered" evidence="1">
    <location>
        <begin position="58"/>
        <end position="77"/>
    </location>
</feature>
<reference evidence="3" key="1">
    <citation type="submission" date="2024-07" db="EMBL/GenBank/DDBJ databases">
        <title>Two chromosome-level genome assemblies of Korean endemic species Abeliophyllum distichum and Forsythia ovata (Oleaceae).</title>
        <authorList>
            <person name="Jang H."/>
        </authorList>
    </citation>
    <scope>NUCLEOTIDE SEQUENCE [LARGE SCALE GENOMIC DNA]</scope>
</reference>
<protein>
    <submittedName>
        <fullName evidence="2">Uncharacterized protein</fullName>
    </submittedName>
</protein>
<dbReference type="EMBL" id="JBFOLJ010000007">
    <property type="protein sequence ID" value="KAL2523183.1"/>
    <property type="molecule type" value="Genomic_DNA"/>
</dbReference>
<dbReference type="Proteomes" id="UP001604277">
    <property type="component" value="Unassembled WGS sequence"/>
</dbReference>
<gene>
    <name evidence="2" type="ORF">Fot_27106</name>
</gene>
<comment type="caution">
    <text evidence="2">The sequence shown here is derived from an EMBL/GenBank/DDBJ whole genome shotgun (WGS) entry which is preliminary data.</text>
</comment>
<keyword evidence="3" id="KW-1185">Reference proteome</keyword>
<name>A0ABD1UDS6_9LAMI</name>
<accession>A0ABD1UDS6</accession>
<evidence type="ECO:0000256" key="1">
    <source>
        <dbReference type="SAM" id="MobiDB-lite"/>
    </source>
</evidence>